<gene>
    <name evidence="8" type="ORF">JOB18_008876</name>
    <name evidence="7" type="ORF">JOB18_022950</name>
</gene>
<keyword evidence="5" id="KW-0966">Cell projection</keyword>
<dbReference type="GO" id="GO:0007052">
    <property type="term" value="P:mitotic spindle organization"/>
    <property type="evidence" value="ECO:0007669"/>
    <property type="project" value="TreeGrafter"/>
</dbReference>
<protein>
    <recommendedName>
        <fullName evidence="6">DM10 domain-containing protein</fullName>
    </recommendedName>
</protein>
<dbReference type="InterPro" id="IPR006602">
    <property type="entry name" value="DM10_dom"/>
</dbReference>
<evidence type="ECO:0000256" key="3">
    <source>
        <dbReference type="ARBA" id="ARBA00022737"/>
    </source>
</evidence>
<dbReference type="GO" id="GO:0043014">
    <property type="term" value="F:alpha-tubulin binding"/>
    <property type="evidence" value="ECO:0007669"/>
    <property type="project" value="TreeGrafter"/>
</dbReference>
<dbReference type="FunFam" id="2.30.29.170:FF:000004">
    <property type="entry name" value="EF-hand domain containing 2"/>
    <property type="match status" value="1"/>
</dbReference>
<organism evidence="7 9">
    <name type="scientific">Solea senegalensis</name>
    <name type="common">Senegalese sole</name>
    <dbReference type="NCBI Taxonomy" id="28829"/>
    <lineage>
        <taxon>Eukaryota</taxon>
        <taxon>Metazoa</taxon>
        <taxon>Chordata</taxon>
        <taxon>Craniata</taxon>
        <taxon>Vertebrata</taxon>
        <taxon>Euteleostomi</taxon>
        <taxon>Actinopterygii</taxon>
        <taxon>Neopterygii</taxon>
        <taxon>Teleostei</taxon>
        <taxon>Neoteleostei</taxon>
        <taxon>Acanthomorphata</taxon>
        <taxon>Carangaria</taxon>
        <taxon>Pleuronectiformes</taxon>
        <taxon>Pleuronectoidei</taxon>
        <taxon>Soleidae</taxon>
        <taxon>Solea</taxon>
    </lineage>
</organism>
<dbReference type="Proteomes" id="UP000693946">
    <property type="component" value="Linkage Group LG12"/>
</dbReference>
<comment type="subcellular location">
    <subcellularLocation>
        <location evidence="1">Cytoplasm</location>
        <location evidence="1">Cytoskeleton</location>
        <location evidence="1">Cilium axoneme</location>
    </subcellularLocation>
</comment>
<keyword evidence="3" id="KW-0677">Repeat</keyword>
<feature type="domain" description="DM10" evidence="6">
    <location>
        <begin position="97"/>
        <end position="202"/>
    </location>
</feature>
<dbReference type="InterPro" id="IPR040193">
    <property type="entry name" value="EFHC1/EFHC2/EFHB"/>
</dbReference>
<dbReference type="FunFam" id="2.30.29.170:FF:000001">
    <property type="entry name" value="EF-hand domain containing 1"/>
    <property type="match status" value="1"/>
</dbReference>
<evidence type="ECO:0000313" key="9">
    <source>
        <dbReference type="Proteomes" id="UP000693946"/>
    </source>
</evidence>
<evidence type="ECO:0000313" key="8">
    <source>
        <dbReference type="EMBL" id="KAG7517483.1"/>
    </source>
</evidence>
<dbReference type="GO" id="GO:0072686">
    <property type="term" value="C:mitotic spindle"/>
    <property type="evidence" value="ECO:0007669"/>
    <property type="project" value="TreeGrafter"/>
</dbReference>
<dbReference type="FunFam" id="2.30.29.170:FF:000002">
    <property type="entry name" value="EF-hand domain (C-terminal) containing 1"/>
    <property type="match status" value="1"/>
</dbReference>
<dbReference type="GO" id="GO:0060285">
    <property type="term" value="P:cilium-dependent cell motility"/>
    <property type="evidence" value="ECO:0007669"/>
    <property type="project" value="TreeGrafter"/>
</dbReference>
<evidence type="ECO:0000256" key="2">
    <source>
        <dbReference type="ARBA" id="ARBA00022490"/>
    </source>
</evidence>
<dbReference type="Pfam" id="PF06565">
    <property type="entry name" value="DM10_dom"/>
    <property type="match status" value="3"/>
</dbReference>
<keyword evidence="9" id="KW-1185">Reference proteome</keyword>
<proteinExistence type="predicted"/>
<feature type="domain" description="DM10" evidence="6">
    <location>
        <begin position="420"/>
        <end position="524"/>
    </location>
</feature>
<evidence type="ECO:0000313" key="7">
    <source>
        <dbReference type="EMBL" id="KAG7508744.1"/>
    </source>
</evidence>
<dbReference type="SMART" id="SM00676">
    <property type="entry name" value="DM10"/>
    <property type="match status" value="3"/>
</dbReference>
<evidence type="ECO:0000259" key="6">
    <source>
        <dbReference type="PROSITE" id="PS51336"/>
    </source>
</evidence>
<dbReference type="EMBL" id="JAGKHQ010000009">
    <property type="protein sequence ID" value="KAG7508744.1"/>
    <property type="molecule type" value="Genomic_DNA"/>
</dbReference>
<feature type="domain" description="DM10" evidence="6">
    <location>
        <begin position="243"/>
        <end position="358"/>
    </location>
</feature>
<evidence type="ECO:0000256" key="1">
    <source>
        <dbReference type="ARBA" id="ARBA00004430"/>
    </source>
</evidence>
<evidence type="ECO:0000256" key="4">
    <source>
        <dbReference type="ARBA" id="ARBA00023212"/>
    </source>
</evidence>
<evidence type="ECO:0000256" key="5">
    <source>
        <dbReference type="ARBA" id="ARBA00023273"/>
    </source>
</evidence>
<dbReference type="PANTHER" id="PTHR12086">
    <property type="entry name" value="EF-HAND DOMAIN C-TERMINAL CONTAINING PROTEIN"/>
    <property type="match status" value="1"/>
</dbReference>
<dbReference type="PROSITE" id="PS51336">
    <property type="entry name" value="DM10"/>
    <property type="match status" value="3"/>
</dbReference>
<sequence>MSWNWNSHGLPFLPGNTFRDVTKSSFHRPQTLSYRCGYALPRRPVAGIGQDPLVSAQLMQQQESESSFETPDIWPARSDPFDKGLSKEFVPAYVAFDKKVLRFFAYFQEDTSSSPEEAYRVRPVIVYYYLEDDSMCIFEPTVKNSGIPQGKLLKRHRFPKNERGEHYLWKDLNVGMDLQVYGIKYHITQCDAFTEDFMESQGIVLKEPQQMPADPYIKRRENPLPCTTKPPESDSMQQFLTMDRKVLRFFALWDDDDGETKPVTVQFYLVDDTVEVREVHKPNSGRDPFPILMRRQRLHKTLKPKPFPSCVLELSTEDVNEFYSPKDFQLGQTLTLLSRRFLLYDCDGFTKEYYLTHHPDVEMKPSEIPNKVEDVHRDRRRLPQIPPYNGYGSLEDSLQNCLSLIPKPPRKNVLKMLENDHKVLRYGAILDSQNPEDEGRRFVLSYHLSNDMISIYEKPTRNSGILAGKFLEKTRVPKLGSTVENPQLYSPVDLVIGATVEVFGHRFVLTDAAPFVLSYLESISSQVPSQTLDLMRQKLGGETLADRQPGGEAAELSS</sequence>
<dbReference type="GO" id="GO:0000281">
    <property type="term" value="P:mitotic cytokinesis"/>
    <property type="evidence" value="ECO:0007669"/>
    <property type="project" value="TreeGrafter"/>
</dbReference>
<dbReference type="PANTHER" id="PTHR12086:SF9">
    <property type="entry name" value="EF-HAND DOMAIN-CONTAINING PROTEIN 1"/>
    <property type="match status" value="1"/>
</dbReference>
<dbReference type="AlphaFoldDB" id="A0AAV6RVS0"/>
<reference evidence="7 9" key="1">
    <citation type="journal article" date="2021" name="Sci. Rep.">
        <title>Chromosome anchoring in Senegalese sole (Solea senegalensis) reveals sex-associated markers and genome rearrangements in flatfish.</title>
        <authorList>
            <person name="Guerrero-Cozar I."/>
            <person name="Gomez-Garrido J."/>
            <person name="Berbel C."/>
            <person name="Martinez-Blanch J.F."/>
            <person name="Alioto T."/>
            <person name="Claros M.G."/>
            <person name="Gagnaire P.A."/>
            <person name="Manchado M."/>
        </authorList>
    </citation>
    <scope>NUCLEOTIDE SEQUENCE [LARGE SCALE GENOMIC DNA]</scope>
    <source>
        <strain evidence="7">Sse05_10M</strain>
    </source>
</reference>
<name>A0AAV6RVS0_SOLSE</name>
<comment type="caution">
    <text evidence="7">The sequence shown here is derived from an EMBL/GenBank/DDBJ whole genome shotgun (WGS) entry which is preliminary data.</text>
</comment>
<keyword evidence="2" id="KW-0963">Cytoplasm</keyword>
<dbReference type="Proteomes" id="UP000693946">
    <property type="component" value="Linkage Group LG17"/>
</dbReference>
<dbReference type="GO" id="GO:0005930">
    <property type="term" value="C:axoneme"/>
    <property type="evidence" value="ECO:0007669"/>
    <property type="project" value="UniProtKB-SubCell"/>
</dbReference>
<keyword evidence="4" id="KW-0206">Cytoskeleton</keyword>
<accession>A0AAV6RVS0</accession>
<dbReference type="EMBL" id="JAGKHQ010000004">
    <property type="protein sequence ID" value="KAG7517483.1"/>
    <property type="molecule type" value="Genomic_DNA"/>
</dbReference>
<reference evidence="7" key="2">
    <citation type="submission" date="2021-03" db="EMBL/GenBank/DDBJ databases">
        <authorList>
            <person name="Guerrero-Cozar I."/>
            <person name="Gomez-Garrido J."/>
            <person name="Berbel C."/>
            <person name="Martinez-Blanch J.F."/>
            <person name="Alioto T."/>
            <person name="Claros M.G."/>
            <person name="Gagnaire P.A."/>
            <person name="Manchado M."/>
        </authorList>
    </citation>
    <scope>NUCLEOTIDE SEQUENCE</scope>
    <source>
        <strain evidence="7">Sse05_10M</strain>
        <tissue evidence="7">Blood</tissue>
    </source>
</reference>